<dbReference type="EMBL" id="ML213598">
    <property type="protein sequence ID" value="TFK39850.1"/>
    <property type="molecule type" value="Genomic_DNA"/>
</dbReference>
<dbReference type="Proteomes" id="UP000308652">
    <property type="component" value="Unassembled WGS sequence"/>
</dbReference>
<name>A0A5C3M3R1_9AGAR</name>
<proteinExistence type="predicted"/>
<keyword evidence="2" id="KW-1185">Reference proteome</keyword>
<protein>
    <submittedName>
        <fullName evidence="1">Uncharacterized protein</fullName>
    </submittedName>
</protein>
<sequence length="120" mass="14000">MASFLMGRGLFTSSNGTTYEDYDYAQKLKRAPLEARSFYHVYNVVKDTLGNKLLEISILHYKKWKSTLKHGELVYLSPQTGIRARDIDELERILLEDPDFVDVQVHGFRITKRFFELAHS</sequence>
<reference evidence="1 2" key="1">
    <citation type="journal article" date="2019" name="Nat. Ecol. Evol.">
        <title>Megaphylogeny resolves global patterns of mushroom evolution.</title>
        <authorList>
            <person name="Varga T."/>
            <person name="Krizsan K."/>
            <person name="Foldi C."/>
            <person name="Dima B."/>
            <person name="Sanchez-Garcia M."/>
            <person name="Sanchez-Ramirez S."/>
            <person name="Szollosi G.J."/>
            <person name="Szarkandi J.G."/>
            <person name="Papp V."/>
            <person name="Albert L."/>
            <person name="Andreopoulos W."/>
            <person name="Angelini C."/>
            <person name="Antonin V."/>
            <person name="Barry K.W."/>
            <person name="Bougher N.L."/>
            <person name="Buchanan P."/>
            <person name="Buyck B."/>
            <person name="Bense V."/>
            <person name="Catcheside P."/>
            <person name="Chovatia M."/>
            <person name="Cooper J."/>
            <person name="Damon W."/>
            <person name="Desjardin D."/>
            <person name="Finy P."/>
            <person name="Geml J."/>
            <person name="Haridas S."/>
            <person name="Hughes K."/>
            <person name="Justo A."/>
            <person name="Karasinski D."/>
            <person name="Kautmanova I."/>
            <person name="Kiss B."/>
            <person name="Kocsube S."/>
            <person name="Kotiranta H."/>
            <person name="LaButti K.M."/>
            <person name="Lechner B.E."/>
            <person name="Liimatainen K."/>
            <person name="Lipzen A."/>
            <person name="Lukacs Z."/>
            <person name="Mihaltcheva S."/>
            <person name="Morgado L.N."/>
            <person name="Niskanen T."/>
            <person name="Noordeloos M.E."/>
            <person name="Ohm R.A."/>
            <person name="Ortiz-Santana B."/>
            <person name="Ovrebo C."/>
            <person name="Racz N."/>
            <person name="Riley R."/>
            <person name="Savchenko A."/>
            <person name="Shiryaev A."/>
            <person name="Soop K."/>
            <person name="Spirin V."/>
            <person name="Szebenyi C."/>
            <person name="Tomsovsky M."/>
            <person name="Tulloss R.E."/>
            <person name="Uehling J."/>
            <person name="Grigoriev I.V."/>
            <person name="Vagvolgyi C."/>
            <person name="Papp T."/>
            <person name="Martin F.M."/>
            <person name="Miettinen O."/>
            <person name="Hibbett D.S."/>
            <person name="Nagy L.G."/>
        </authorList>
    </citation>
    <scope>NUCLEOTIDE SEQUENCE [LARGE SCALE GENOMIC DNA]</scope>
    <source>
        <strain evidence="1 2">CBS 166.37</strain>
    </source>
</reference>
<organism evidence="1 2">
    <name type="scientific">Crucibulum laeve</name>
    <dbReference type="NCBI Taxonomy" id="68775"/>
    <lineage>
        <taxon>Eukaryota</taxon>
        <taxon>Fungi</taxon>
        <taxon>Dikarya</taxon>
        <taxon>Basidiomycota</taxon>
        <taxon>Agaricomycotina</taxon>
        <taxon>Agaricomycetes</taxon>
        <taxon>Agaricomycetidae</taxon>
        <taxon>Agaricales</taxon>
        <taxon>Agaricineae</taxon>
        <taxon>Nidulariaceae</taxon>
        <taxon>Crucibulum</taxon>
    </lineage>
</organism>
<gene>
    <name evidence="1" type="ORF">BDQ12DRAFT_722057</name>
</gene>
<accession>A0A5C3M3R1</accession>
<dbReference type="OrthoDB" id="3218485at2759"/>
<evidence type="ECO:0000313" key="1">
    <source>
        <dbReference type="EMBL" id="TFK39850.1"/>
    </source>
</evidence>
<evidence type="ECO:0000313" key="2">
    <source>
        <dbReference type="Proteomes" id="UP000308652"/>
    </source>
</evidence>
<dbReference type="AlphaFoldDB" id="A0A5C3M3R1"/>